<evidence type="ECO:0000256" key="1">
    <source>
        <dbReference type="ARBA" id="ARBA00009617"/>
    </source>
</evidence>
<feature type="transmembrane region" description="Helical" evidence="2">
    <location>
        <begin position="199"/>
        <end position="225"/>
    </location>
</feature>
<feature type="transmembrane region" description="Helical" evidence="2">
    <location>
        <begin position="329"/>
        <end position="351"/>
    </location>
</feature>
<evidence type="ECO:0000256" key="2">
    <source>
        <dbReference type="SAM" id="Phobius"/>
    </source>
</evidence>
<evidence type="ECO:0000313" key="4">
    <source>
        <dbReference type="Proteomes" id="UP000648984"/>
    </source>
</evidence>
<organism evidence="3 4">
    <name type="scientific">Aromatoleum diolicum</name>
    <dbReference type="NCBI Taxonomy" id="75796"/>
    <lineage>
        <taxon>Bacteria</taxon>
        <taxon>Pseudomonadati</taxon>
        <taxon>Pseudomonadota</taxon>
        <taxon>Betaproteobacteria</taxon>
        <taxon>Rhodocyclales</taxon>
        <taxon>Rhodocyclaceae</taxon>
        <taxon>Aromatoleum</taxon>
    </lineage>
</organism>
<dbReference type="InterPro" id="IPR039672">
    <property type="entry name" value="MFS_2"/>
</dbReference>
<keyword evidence="4" id="KW-1185">Reference proteome</keyword>
<feature type="transmembrane region" description="Helical" evidence="2">
    <location>
        <begin position="288"/>
        <end position="308"/>
    </location>
</feature>
<sequence length="405" mass="41860">MPLAFAALPIYVHVPRLYADGLGLPLALVGAVLLGARVLDALIDPLIGWASDRFAARRAWIVASLPLLAFGLLGLLAPPNGAGAGWLATLVFVVTLGYSVASINYSAWGAELADTPDARTRVVASREAFALGGVVMAAALPSLLGGDERVGLALLAWSFPLVLVFGAGWTLIGAPAGLPPRDSGASMLTSLRGALAHRPFVLLLRAFAANGIAAAIPASTVLFFISDVLLAGAYSGLFLVLYFAAGAASMPLWVRLARALGKLRAWLFSMLLATGVFVWAWTLGASDVAAFAVICVLSGAALGADLALPTAMLADLLARDAAVGEPRAGAWFGWWNFVAKANLALAAGLALPLLDAFGYVPGAAGKNGLVALSAVYALLPVALKLFAAALLWRCRYELDFEGSLK</sequence>
<feature type="transmembrane region" description="Helical" evidence="2">
    <location>
        <begin position="128"/>
        <end position="146"/>
    </location>
</feature>
<dbReference type="Proteomes" id="UP000648984">
    <property type="component" value="Unassembled WGS sequence"/>
</dbReference>
<dbReference type="EMBL" id="WTVQ01000024">
    <property type="protein sequence ID" value="NMG75963.1"/>
    <property type="molecule type" value="Genomic_DNA"/>
</dbReference>
<dbReference type="PANTHER" id="PTHR11328">
    <property type="entry name" value="MAJOR FACILITATOR SUPERFAMILY DOMAIN-CONTAINING PROTEIN"/>
    <property type="match status" value="1"/>
</dbReference>
<keyword evidence="2" id="KW-0812">Transmembrane</keyword>
<accession>A0ABX1QCC0</accession>
<name>A0ABX1QCC0_9RHOO</name>
<dbReference type="SUPFAM" id="SSF103473">
    <property type="entry name" value="MFS general substrate transporter"/>
    <property type="match status" value="1"/>
</dbReference>
<dbReference type="Gene3D" id="1.20.1250.20">
    <property type="entry name" value="MFS general substrate transporter like domains"/>
    <property type="match status" value="1"/>
</dbReference>
<protein>
    <submittedName>
        <fullName evidence="3">MFS transporter</fullName>
    </submittedName>
</protein>
<gene>
    <name evidence="3" type="ORF">GPA25_14435</name>
</gene>
<comment type="caution">
    <text evidence="3">The sequence shown here is derived from an EMBL/GenBank/DDBJ whole genome shotgun (WGS) entry which is preliminary data.</text>
</comment>
<proteinExistence type="inferred from homology"/>
<keyword evidence="2" id="KW-0472">Membrane</keyword>
<reference evidence="3 4" key="1">
    <citation type="submission" date="2019-12" db="EMBL/GenBank/DDBJ databases">
        <title>Comparative genomics gives insights into the taxonomy of the Azoarcus-Aromatoleum group and reveals separate origins of nif in the plant-associated Azoarcus and non-plant-associated Aromatoleum sub-groups.</title>
        <authorList>
            <person name="Lafos M."/>
            <person name="Maluk M."/>
            <person name="Batista M."/>
            <person name="Junghare M."/>
            <person name="Carmona M."/>
            <person name="Faoro H."/>
            <person name="Cruz L.M."/>
            <person name="Battistoni F."/>
            <person name="De Souza E."/>
            <person name="Pedrosa F."/>
            <person name="Chen W.-M."/>
            <person name="Poole P.S."/>
            <person name="Dixon R.A."/>
            <person name="James E.K."/>
        </authorList>
    </citation>
    <scope>NUCLEOTIDE SEQUENCE [LARGE SCALE GENOMIC DNA]</scope>
    <source>
        <strain evidence="3 4">22Lin</strain>
    </source>
</reference>
<feature type="transmembrane region" description="Helical" evidence="2">
    <location>
        <begin position="265"/>
        <end position="282"/>
    </location>
</feature>
<feature type="transmembrane region" description="Helical" evidence="2">
    <location>
        <begin position="371"/>
        <end position="392"/>
    </location>
</feature>
<dbReference type="Pfam" id="PF13347">
    <property type="entry name" value="MFS_2"/>
    <property type="match status" value="1"/>
</dbReference>
<feature type="transmembrane region" description="Helical" evidence="2">
    <location>
        <begin position="83"/>
        <end position="107"/>
    </location>
</feature>
<keyword evidence="2" id="KW-1133">Transmembrane helix</keyword>
<feature type="transmembrane region" description="Helical" evidence="2">
    <location>
        <begin position="152"/>
        <end position="178"/>
    </location>
</feature>
<dbReference type="InterPro" id="IPR036259">
    <property type="entry name" value="MFS_trans_sf"/>
</dbReference>
<feature type="transmembrane region" description="Helical" evidence="2">
    <location>
        <begin position="59"/>
        <end position="77"/>
    </location>
</feature>
<comment type="similarity">
    <text evidence="1">Belongs to the sodium:galactoside symporter (TC 2.A.2) family.</text>
</comment>
<feature type="transmembrane region" description="Helical" evidence="2">
    <location>
        <begin position="231"/>
        <end position="253"/>
    </location>
</feature>
<evidence type="ECO:0000313" key="3">
    <source>
        <dbReference type="EMBL" id="NMG75963.1"/>
    </source>
</evidence>
<dbReference type="PANTHER" id="PTHR11328:SF24">
    <property type="entry name" value="MAJOR FACILITATOR SUPERFAMILY (MFS) PROFILE DOMAIN-CONTAINING PROTEIN"/>
    <property type="match status" value="1"/>
</dbReference>